<accession>A0A0A8ZG87</accession>
<organism evidence="1">
    <name type="scientific">Arundo donax</name>
    <name type="common">Giant reed</name>
    <name type="synonym">Donax arundinaceus</name>
    <dbReference type="NCBI Taxonomy" id="35708"/>
    <lineage>
        <taxon>Eukaryota</taxon>
        <taxon>Viridiplantae</taxon>
        <taxon>Streptophyta</taxon>
        <taxon>Embryophyta</taxon>
        <taxon>Tracheophyta</taxon>
        <taxon>Spermatophyta</taxon>
        <taxon>Magnoliopsida</taxon>
        <taxon>Liliopsida</taxon>
        <taxon>Poales</taxon>
        <taxon>Poaceae</taxon>
        <taxon>PACMAD clade</taxon>
        <taxon>Arundinoideae</taxon>
        <taxon>Arundineae</taxon>
        <taxon>Arundo</taxon>
    </lineage>
</organism>
<reference evidence="1" key="1">
    <citation type="submission" date="2014-09" db="EMBL/GenBank/DDBJ databases">
        <authorList>
            <person name="Magalhaes I.L.F."/>
            <person name="Oliveira U."/>
            <person name="Santos F.R."/>
            <person name="Vidigal T.H.D.A."/>
            <person name="Brescovit A.D."/>
            <person name="Santos A.J."/>
        </authorList>
    </citation>
    <scope>NUCLEOTIDE SEQUENCE</scope>
    <source>
        <tissue evidence="1">Shoot tissue taken approximately 20 cm above the soil surface</tissue>
    </source>
</reference>
<dbReference type="AlphaFoldDB" id="A0A0A8ZG87"/>
<dbReference type="EMBL" id="GBRH01259481">
    <property type="protein sequence ID" value="JAD38414.1"/>
    <property type="molecule type" value="Transcribed_RNA"/>
</dbReference>
<evidence type="ECO:0000313" key="1">
    <source>
        <dbReference type="EMBL" id="JAD38414.1"/>
    </source>
</evidence>
<protein>
    <submittedName>
        <fullName evidence="1">Uncharacterized protein</fullName>
    </submittedName>
</protein>
<sequence>MNFIINRRPCNPPTKIGTS</sequence>
<name>A0A0A8ZG87_ARUDO</name>
<proteinExistence type="predicted"/>
<reference evidence="1" key="2">
    <citation type="journal article" date="2015" name="Data Brief">
        <title>Shoot transcriptome of the giant reed, Arundo donax.</title>
        <authorList>
            <person name="Barrero R.A."/>
            <person name="Guerrero F.D."/>
            <person name="Moolhuijzen P."/>
            <person name="Goolsby J.A."/>
            <person name="Tidwell J."/>
            <person name="Bellgard S.E."/>
            <person name="Bellgard M.I."/>
        </authorList>
    </citation>
    <scope>NUCLEOTIDE SEQUENCE</scope>
    <source>
        <tissue evidence="1">Shoot tissue taken approximately 20 cm above the soil surface</tissue>
    </source>
</reference>